<protein>
    <recommendedName>
        <fullName evidence="5">Transmembrane protein</fullName>
    </recommendedName>
</protein>
<reference evidence="3 4" key="1">
    <citation type="submission" date="2011-07" db="EMBL/GenBank/DDBJ databases">
        <authorList>
            <person name="Coyne R."/>
            <person name="Brami D."/>
            <person name="Johnson J."/>
            <person name="Hostetler J."/>
            <person name="Hannick L."/>
            <person name="Clark T."/>
            <person name="Cassidy-Hanley D."/>
            <person name="Inman J."/>
        </authorList>
    </citation>
    <scope>NUCLEOTIDE SEQUENCE [LARGE SCALE GENOMIC DNA]</scope>
    <source>
        <strain evidence="3 4">G5</strain>
    </source>
</reference>
<feature type="compositionally biased region" description="Low complexity" evidence="1">
    <location>
        <begin position="219"/>
        <end position="232"/>
    </location>
</feature>
<gene>
    <name evidence="3" type="ORF">IMG5_100190</name>
</gene>
<feature type="compositionally biased region" description="Low complexity" evidence="1">
    <location>
        <begin position="899"/>
        <end position="922"/>
    </location>
</feature>
<evidence type="ECO:0000313" key="4">
    <source>
        <dbReference type="Proteomes" id="UP000008983"/>
    </source>
</evidence>
<dbReference type="Proteomes" id="UP000008983">
    <property type="component" value="Unassembled WGS sequence"/>
</dbReference>
<accession>G0QSC3</accession>
<feature type="region of interest" description="Disordered" evidence="1">
    <location>
        <begin position="219"/>
        <end position="310"/>
    </location>
</feature>
<organism evidence="3 4">
    <name type="scientific">Ichthyophthirius multifiliis</name>
    <name type="common">White spot disease agent</name>
    <name type="synonym">Ich</name>
    <dbReference type="NCBI Taxonomy" id="5932"/>
    <lineage>
        <taxon>Eukaryota</taxon>
        <taxon>Sar</taxon>
        <taxon>Alveolata</taxon>
        <taxon>Ciliophora</taxon>
        <taxon>Intramacronucleata</taxon>
        <taxon>Oligohymenophorea</taxon>
        <taxon>Hymenostomatida</taxon>
        <taxon>Ophryoglenina</taxon>
        <taxon>Ichthyophthirius</taxon>
    </lineage>
</organism>
<dbReference type="RefSeq" id="XP_004035356.1">
    <property type="nucleotide sequence ID" value="XM_004035308.1"/>
</dbReference>
<keyword evidence="4" id="KW-1185">Reference proteome</keyword>
<evidence type="ECO:0008006" key="5">
    <source>
        <dbReference type="Google" id="ProtNLM"/>
    </source>
</evidence>
<feature type="compositionally biased region" description="Low complexity" evidence="1">
    <location>
        <begin position="942"/>
        <end position="961"/>
    </location>
</feature>
<evidence type="ECO:0000313" key="3">
    <source>
        <dbReference type="EMBL" id="EGR31870.1"/>
    </source>
</evidence>
<feature type="compositionally biased region" description="Basic and acidic residues" evidence="1">
    <location>
        <begin position="884"/>
        <end position="896"/>
    </location>
</feature>
<sequence>MNITEEDINIFFQHKIQFEAVQIVLEISKDKRIKLADEELSKISKLQDIFISNIAKSTHFNEIEVFKLCPNTKISLENMIALLNSNIFKRDFDIQQLSQNLEVDNSYFEALQLPNISNEEEEKEMDTFLSNYLQKLNALINESQKEFLQGKLKEKPILLDNLSYVDFSNNKYLWSEEDLKNEIENINKIRNGETQKVKEKETQQEAEEDEDELLKKAENNNNDENYDQNQQEDIQEEQQKVQETKQVDNKQTELTEKELTDNNNQEEEDKFDFVGEAEDNNNQNNIDGENFDANNDQQEEQQQQQQQDDQNIFEDEDQNINANQEKDTQIVAKEPDINEKLESINQNQIKYLNQKIVKRLEKDPDTKKQIEKLKTYQSHYLQTQKEIGNESQNYDDIRIIFQNIANVGLYETINVIVKLKWQKSFFSLILLGILVFPFTLFHIFMVLSNRFTIWLAQYQFSFKFFDNDKVQFIAEINKNVPEGISNEDFYFDEDVAQLDAILCRRVDLENQEQSNLKENARLICKYLKDPQKYNFNNIFQQLQQTNKKQKFNLLNYVDLVFFLNMVIFQIGICIVYNVVRLNLKHQCLNSDDFYDVPFYVISVIQLIIEAGFMFYLQEIICTQKIFTLKSVGIWFHLYTSFMSRYDMYTDMIFSLNTFICEELGAVELGLISLIVMLVNMTLSLISQCWEFYDIYQKRQSVIKQNGKHSLHNTTFINEYTKLSLIQEFSALGHVLDRFSTSSASDLSGFWVPNSLEHTKVPQVLISKFQKVFLEDMPQLAILLAFNFRKSASFNDWNNLKVILSTLLNLYNALSAAWVARPSIFRTYMMREYLEFRQQNQDLYRLEIGFKKSNTYLLGIDKTISRILNFNSKYTMVQTKQTTNKKQENQKDKETIKDGVSQSQAQSQAKKQSQSQVQSVHSQQKSEHNISEKGQNDNQSQVSGKSGNINNSNNRQSQNQIGSNNKISKNIFNLIFLIFIFQGKTKNKTKSIDSKQFQIKLFEYLMQKEKQYNFDDNNKQD</sequence>
<feature type="compositionally biased region" description="Low complexity" evidence="1">
    <location>
        <begin position="280"/>
        <end position="310"/>
    </location>
</feature>
<dbReference type="EMBL" id="GL983809">
    <property type="protein sequence ID" value="EGR31870.1"/>
    <property type="molecule type" value="Genomic_DNA"/>
</dbReference>
<keyword evidence="2" id="KW-0472">Membrane</keyword>
<dbReference type="PANTHER" id="PTHR48147">
    <property type="entry name" value="PROTEIN CBG23787"/>
    <property type="match status" value="1"/>
</dbReference>
<dbReference type="InParanoid" id="G0QSC3"/>
<feature type="region of interest" description="Disordered" evidence="1">
    <location>
        <begin position="879"/>
        <end position="961"/>
    </location>
</feature>
<dbReference type="OrthoDB" id="327279at2759"/>
<keyword evidence="2" id="KW-1133">Transmembrane helix</keyword>
<feature type="compositionally biased region" description="Basic and acidic residues" evidence="1">
    <location>
        <begin position="923"/>
        <end position="934"/>
    </location>
</feature>
<feature type="transmembrane region" description="Helical" evidence="2">
    <location>
        <begin position="425"/>
        <end position="447"/>
    </location>
</feature>
<feature type="transmembrane region" description="Helical" evidence="2">
    <location>
        <begin position="598"/>
        <end position="616"/>
    </location>
</feature>
<dbReference type="eggNOG" id="ENOG502SDJQ">
    <property type="taxonomic scope" value="Eukaryota"/>
</dbReference>
<evidence type="ECO:0000256" key="2">
    <source>
        <dbReference type="SAM" id="Phobius"/>
    </source>
</evidence>
<dbReference type="AlphaFoldDB" id="G0QSC3"/>
<feature type="compositionally biased region" description="Acidic residues" evidence="1">
    <location>
        <begin position="264"/>
        <end position="279"/>
    </location>
</feature>
<keyword evidence="2" id="KW-0812">Transmembrane</keyword>
<feature type="transmembrane region" description="Helical" evidence="2">
    <location>
        <begin position="553"/>
        <end position="578"/>
    </location>
</feature>
<evidence type="ECO:0000256" key="1">
    <source>
        <dbReference type="SAM" id="MobiDB-lite"/>
    </source>
</evidence>
<proteinExistence type="predicted"/>
<dbReference type="GeneID" id="14908011"/>
<feature type="compositionally biased region" description="Basic and acidic residues" evidence="1">
    <location>
        <begin position="237"/>
        <end position="260"/>
    </location>
</feature>
<name>G0QSC3_ICHMU</name>